<reference evidence="2" key="1">
    <citation type="submission" date="2020-03" db="EMBL/GenBank/DDBJ databases">
        <authorList>
            <person name="He L."/>
        </authorList>
    </citation>
    <scope>NUCLEOTIDE SEQUENCE</scope>
    <source>
        <strain evidence="2">CkLH20</strain>
    </source>
</reference>
<dbReference type="RefSeq" id="XP_038749574.1">
    <property type="nucleotide sequence ID" value="XM_038884786.1"/>
</dbReference>
<dbReference type="GO" id="GO:0005737">
    <property type="term" value="C:cytoplasm"/>
    <property type="evidence" value="ECO:0007669"/>
    <property type="project" value="TreeGrafter"/>
</dbReference>
<gene>
    <name evidence="2" type="ORF">CkaCkLH20_02067</name>
</gene>
<dbReference type="PANTHER" id="PTHR43441:SF11">
    <property type="entry name" value="RIBOSOMAL-PROTEIN-SERINE ACETYLTRANSFERASE"/>
    <property type="match status" value="1"/>
</dbReference>
<dbReference type="Proteomes" id="UP000781932">
    <property type="component" value="Unassembled WGS sequence"/>
</dbReference>
<protein>
    <submittedName>
        <fullName evidence="2">Gcn5-related n-acetyltransferase</fullName>
    </submittedName>
</protein>
<proteinExistence type="predicted"/>
<dbReference type="InterPro" id="IPR051908">
    <property type="entry name" value="Ribosomal_N-acetyltransferase"/>
</dbReference>
<name>A0A9P6IC20_9PEZI</name>
<dbReference type="Gene3D" id="3.40.630.30">
    <property type="match status" value="1"/>
</dbReference>
<dbReference type="Pfam" id="PF13302">
    <property type="entry name" value="Acetyltransf_3"/>
    <property type="match status" value="1"/>
</dbReference>
<dbReference type="InterPro" id="IPR016181">
    <property type="entry name" value="Acyl_CoA_acyltransferase"/>
</dbReference>
<organism evidence="2 3">
    <name type="scientific">Colletotrichum karsti</name>
    <dbReference type="NCBI Taxonomy" id="1095194"/>
    <lineage>
        <taxon>Eukaryota</taxon>
        <taxon>Fungi</taxon>
        <taxon>Dikarya</taxon>
        <taxon>Ascomycota</taxon>
        <taxon>Pezizomycotina</taxon>
        <taxon>Sordariomycetes</taxon>
        <taxon>Hypocreomycetidae</taxon>
        <taxon>Glomerellales</taxon>
        <taxon>Glomerellaceae</taxon>
        <taxon>Colletotrichum</taxon>
        <taxon>Colletotrichum boninense species complex</taxon>
    </lineage>
</organism>
<dbReference type="GO" id="GO:0008999">
    <property type="term" value="F:protein-N-terminal-alanine acetyltransferase activity"/>
    <property type="evidence" value="ECO:0007669"/>
    <property type="project" value="TreeGrafter"/>
</dbReference>
<dbReference type="AlphaFoldDB" id="A0A9P6IC20"/>
<reference evidence="2" key="2">
    <citation type="submission" date="2020-11" db="EMBL/GenBank/DDBJ databases">
        <title>Whole genome sequencing of Colletotrichum sp.</title>
        <authorList>
            <person name="Li H."/>
        </authorList>
    </citation>
    <scope>NUCLEOTIDE SEQUENCE</scope>
    <source>
        <strain evidence="2">CkLH20</strain>
    </source>
</reference>
<dbReference type="SUPFAM" id="SSF55729">
    <property type="entry name" value="Acyl-CoA N-acyltransferases (Nat)"/>
    <property type="match status" value="1"/>
</dbReference>
<dbReference type="GeneID" id="62157860"/>
<accession>A0A9P6IC20</accession>
<dbReference type="GO" id="GO:1990189">
    <property type="term" value="F:protein N-terminal-serine acetyltransferase activity"/>
    <property type="evidence" value="ECO:0007669"/>
    <property type="project" value="TreeGrafter"/>
</dbReference>
<evidence type="ECO:0000259" key="1">
    <source>
        <dbReference type="PROSITE" id="PS51186"/>
    </source>
</evidence>
<keyword evidence="3" id="KW-1185">Reference proteome</keyword>
<dbReference type="PROSITE" id="PS51186">
    <property type="entry name" value="GNAT"/>
    <property type="match status" value="1"/>
</dbReference>
<evidence type="ECO:0000313" key="3">
    <source>
        <dbReference type="Proteomes" id="UP000781932"/>
    </source>
</evidence>
<comment type="caution">
    <text evidence="2">The sequence shown here is derived from an EMBL/GenBank/DDBJ whole genome shotgun (WGS) entry which is preliminary data.</text>
</comment>
<dbReference type="InterPro" id="IPR000182">
    <property type="entry name" value="GNAT_dom"/>
</dbReference>
<dbReference type="PANTHER" id="PTHR43441">
    <property type="entry name" value="RIBOSOMAL-PROTEIN-SERINE ACETYLTRANSFERASE"/>
    <property type="match status" value="1"/>
</dbReference>
<evidence type="ECO:0000313" key="2">
    <source>
        <dbReference type="EMBL" id="KAF9880113.1"/>
    </source>
</evidence>
<dbReference type="OrthoDB" id="630895at2759"/>
<sequence>MASPPELPKPILILDKSIVRPYHPSDAQSLSQAADSKTVAKYLRNTFPQPYTVAAAESWISINQTPPIRNWAIVCPTSGRAMGSIGLVPGKDVYSRGYELGYWLGEEFWGRKIMTELVPAFAGWVLAGMGDEHVEVDRLWAGVFSENKASQGLLEKSGFQLEGCLRKAVVKDGVLMDELIYSIIRADLVDW</sequence>
<feature type="domain" description="N-acetyltransferase" evidence="1">
    <location>
        <begin position="17"/>
        <end position="181"/>
    </location>
</feature>
<dbReference type="EMBL" id="JAATWM020000005">
    <property type="protein sequence ID" value="KAF9880113.1"/>
    <property type="molecule type" value="Genomic_DNA"/>
</dbReference>